<dbReference type="EMBL" id="CM042018">
    <property type="protein sequence ID" value="KAI3826992.1"/>
    <property type="molecule type" value="Genomic_DNA"/>
</dbReference>
<proteinExistence type="predicted"/>
<comment type="caution">
    <text evidence="1">The sequence shown here is derived from an EMBL/GenBank/DDBJ whole genome shotgun (WGS) entry which is preliminary data.</text>
</comment>
<keyword evidence="2" id="KW-1185">Reference proteome</keyword>
<protein>
    <submittedName>
        <fullName evidence="1">Uncharacterized protein</fullName>
    </submittedName>
</protein>
<gene>
    <name evidence="1" type="ORF">L1987_01053</name>
</gene>
<accession>A0ACB9K414</accession>
<evidence type="ECO:0000313" key="1">
    <source>
        <dbReference type="EMBL" id="KAI3826992.1"/>
    </source>
</evidence>
<reference evidence="1 2" key="2">
    <citation type="journal article" date="2022" name="Mol. Ecol. Resour.">
        <title>The genomes of chicory, endive, great burdock and yacon provide insights into Asteraceae paleo-polyploidization history and plant inulin production.</title>
        <authorList>
            <person name="Fan W."/>
            <person name="Wang S."/>
            <person name="Wang H."/>
            <person name="Wang A."/>
            <person name="Jiang F."/>
            <person name="Liu H."/>
            <person name="Zhao H."/>
            <person name="Xu D."/>
            <person name="Zhang Y."/>
        </authorList>
    </citation>
    <scope>NUCLEOTIDE SEQUENCE [LARGE SCALE GENOMIC DNA]</scope>
    <source>
        <strain evidence="2">cv. Yunnan</strain>
        <tissue evidence="1">Leaves</tissue>
    </source>
</reference>
<reference evidence="2" key="1">
    <citation type="journal article" date="2022" name="Mol. Ecol. Resour.">
        <title>The genomes of chicory, endive, great burdock and yacon provide insights into Asteraceae palaeo-polyploidization history and plant inulin production.</title>
        <authorList>
            <person name="Fan W."/>
            <person name="Wang S."/>
            <person name="Wang H."/>
            <person name="Wang A."/>
            <person name="Jiang F."/>
            <person name="Liu H."/>
            <person name="Zhao H."/>
            <person name="Xu D."/>
            <person name="Zhang Y."/>
        </authorList>
    </citation>
    <scope>NUCLEOTIDE SEQUENCE [LARGE SCALE GENOMIC DNA]</scope>
    <source>
        <strain evidence="2">cv. Yunnan</strain>
    </source>
</reference>
<evidence type="ECO:0000313" key="2">
    <source>
        <dbReference type="Proteomes" id="UP001056120"/>
    </source>
</evidence>
<organism evidence="1 2">
    <name type="scientific">Smallanthus sonchifolius</name>
    <dbReference type="NCBI Taxonomy" id="185202"/>
    <lineage>
        <taxon>Eukaryota</taxon>
        <taxon>Viridiplantae</taxon>
        <taxon>Streptophyta</taxon>
        <taxon>Embryophyta</taxon>
        <taxon>Tracheophyta</taxon>
        <taxon>Spermatophyta</taxon>
        <taxon>Magnoliopsida</taxon>
        <taxon>eudicotyledons</taxon>
        <taxon>Gunneridae</taxon>
        <taxon>Pentapetalae</taxon>
        <taxon>asterids</taxon>
        <taxon>campanulids</taxon>
        <taxon>Asterales</taxon>
        <taxon>Asteraceae</taxon>
        <taxon>Asteroideae</taxon>
        <taxon>Heliantheae alliance</taxon>
        <taxon>Millerieae</taxon>
        <taxon>Smallanthus</taxon>
    </lineage>
</organism>
<name>A0ACB9K414_9ASTR</name>
<sequence>MWWLLKKDRAFIPLAEVLSDDGTLFGGGIVVVVAFDIEIEFDGDRFNDDDPSKERLHNISQFSDQDLQVSRQLQCAVCKYIQLSDSATGSEEGNGALEKLDQHCND</sequence>
<dbReference type="Proteomes" id="UP001056120">
    <property type="component" value="Linkage Group LG01"/>
</dbReference>